<dbReference type="PANTHER" id="PTHR34145">
    <property type="entry name" value="OS02G0105600 PROTEIN"/>
    <property type="match status" value="1"/>
</dbReference>
<feature type="domain" description="At1g61320/AtMIF1 LRR" evidence="1">
    <location>
        <begin position="23"/>
        <end position="127"/>
    </location>
</feature>
<dbReference type="AlphaFoldDB" id="A0A803LNQ6"/>
<evidence type="ECO:0000259" key="1">
    <source>
        <dbReference type="Pfam" id="PF23622"/>
    </source>
</evidence>
<organism evidence="2 3">
    <name type="scientific">Chenopodium quinoa</name>
    <name type="common">Quinoa</name>
    <dbReference type="NCBI Taxonomy" id="63459"/>
    <lineage>
        <taxon>Eukaryota</taxon>
        <taxon>Viridiplantae</taxon>
        <taxon>Streptophyta</taxon>
        <taxon>Embryophyta</taxon>
        <taxon>Tracheophyta</taxon>
        <taxon>Spermatophyta</taxon>
        <taxon>Magnoliopsida</taxon>
        <taxon>eudicotyledons</taxon>
        <taxon>Gunneridae</taxon>
        <taxon>Pentapetalae</taxon>
        <taxon>Caryophyllales</taxon>
        <taxon>Chenopodiaceae</taxon>
        <taxon>Chenopodioideae</taxon>
        <taxon>Atripliceae</taxon>
        <taxon>Chenopodium</taxon>
    </lineage>
</organism>
<reference evidence="2" key="2">
    <citation type="submission" date="2021-03" db="UniProtKB">
        <authorList>
            <consortium name="EnsemblPlants"/>
        </authorList>
    </citation>
    <scope>IDENTIFICATION</scope>
</reference>
<dbReference type="Pfam" id="PF23622">
    <property type="entry name" value="LRR_At1g61320_AtMIF1"/>
    <property type="match status" value="1"/>
</dbReference>
<proteinExistence type="predicted"/>
<reference evidence="2" key="1">
    <citation type="journal article" date="2017" name="Nature">
        <title>The genome of Chenopodium quinoa.</title>
        <authorList>
            <person name="Jarvis D.E."/>
            <person name="Ho Y.S."/>
            <person name="Lightfoot D.J."/>
            <person name="Schmoeckel S.M."/>
            <person name="Li B."/>
            <person name="Borm T.J.A."/>
            <person name="Ohyanagi H."/>
            <person name="Mineta K."/>
            <person name="Michell C.T."/>
            <person name="Saber N."/>
            <person name="Kharbatia N.M."/>
            <person name="Rupper R.R."/>
            <person name="Sharp A.R."/>
            <person name="Dally N."/>
            <person name="Boughton B.A."/>
            <person name="Woo Y.H."/>
            <person name="Gao G."/>
            <person name="Schijlen E.G.W.M."/>
            <person name="Guo X."/>
            <person name="Momin A.A."/>
            <person name="Negrao S."/>
            <person name="Al-Babili S."/>
            <person name="Gehring C."/>
            <person name="Roessner U."/>
            <person name="Jung C."/>
            <person name="Murphy K."/>
            <person name="Arold S.T."/>
            <person name="Gojobori T."/>
            <person name="van der Linden C.G."/>
            <person name="van Loo E.N."/>
            <person name="Jellen E.N."/>
            <person name="Maughan P.J."/>
            <person name="Tester M."/>
        </authorList>
    </citation>
    <scope>NUCLEOTIDE SEQUENCE [LARGE SCALE GENOMIC DNA]</scope>
    <source>
        <strain evidence="2">cv. PI 614886</strain>
    </source>
</reference>
<accession>A0A803LNQ6</accession>
<evidence type="ECO:0000313" key="3">
    <source>
        <dbReference type="Proteomes" id="UP000596660"/>
    </source>
</evidence>
<protein>
    <recommendedName>
        <fullName evidence="1">At1g61320/AtMIF1 LRR domain-containing protein</fullName>
    </recommendedName>
</protein>
<dbReference type="EnsemblPlants" id="AUR62016585-RA">
    <property type="protein sequence ID" value="AUR62016585-RA:cds"/>
    <property type="gene ID" value="AUR62016585"/>
</dbReference>
<dbReference type="Gramene" id="AUR62016585-RA">
    <property type="protein sequence ID" value="AUR62016585-RA:cds"/>
    <property type="gene ID" value="AUR62016585"/>
</dbReference>
<dbReference type="InterPro" id="IPR055357">
    <property type="entry name" value="LRR_At1g61320_AtMIF1"/>
</dbReference>
<name>A0A803LNQ6_CHEQI</name>
<dbReference type="InterPro" id="IPR053772">
    <property type="entry name" value="At1g61320/At1g61330-like"/>
</dbReference>
<dbReference type="Proteomes" id="UP000596660">
    <property type="component" value="Unplaced"/>
</dbReference>
<sequence length="151" mass="17342">MEGQFYPEYGYPRIPMDKLPSLLISFIEACPLLHTFKLELWPMLQHAKLKTISSGRRGVKNKYEMRKHDQLKVLEIVGFDESATLADFVFCITQNAPMLKKIICDPHCPRSDGGYLHNVKDNCNIDKIALARRQAKWLAQQIQEGIDVVVL</sequence>
<evidence type="ECO:0000313" key="2">
    <source>
        <dbReference type="EnsemblPlants" id="AUR62016585-RA:cds"/>
    </source>
</evidence>
<dbReference type="PANTHER" id="PTHR34145:SF68">
    <property type="entry name" value="FBD DOMAIN-CONTAINING PROTEIN"/>
    <property type="match status" value="1"/>
</dbReference>
<keyword evidence="3" id="KW-1185">Reference proteome</keyword>